<comment type="similarity">
    <text evidence="2">Belongs to the bacterial solute-binding protein 1 family.</text>
</comment>
<name>A0A419R3Y0_9SPHN</name>
<organism evidence="3 4">
    <name type="scientific">Tsuneonella suprasediminis</name>
    <dbReference type="NCBI Taxonomy" id="2306996"/>
    <lineage>
        <taxon>Bacteria</taxon>
        <taxon>Pseudomonadati</taxon>
        <taxon>Pseudomonadota</taxon>
        <taxon>Alphaproteobacteria</taxon>
        <taxon>Sphingomonadales</taxon>
        <taxon>Erythrobacteraceae</taxon>
        <taxon>Tsuneonella</taxon>
    </lineage>
</organism>
<sequence>MTSTTDALAPAYRGLTWDHPRGYNALARAAHDAEGLSLQWDRHPLEGFESHPIVELCERYDLVVLDHPHVGEAVASDCLVPVDTLFDESELAAWRHAIAGPSLASYRYAGKYWALPLDAATQVMAWRNGSVDDVPTTWAQLVSLAETRKVALSLAGPHALLSFQSICAAFGFDAPAPRDNFVDRAIGREAFAVMAALTGNPTRVAAGMNPITMLEAMSAGDGPDLCPLIYGYVNYATRGVTFGNAPCGPSGRIGSILGGTGIGISRRCHVTPALLNHIRWLMSDSGQRGFLPAHDGQPAFRSAWRDPGVNAANGNFFAATLPTLEQASLRPRHNGAIAFQTAASRVLREALLAGDDAEPTLDAIEQLYQQNHPAGAET</sequence>
<dbReference type="SUPFAM" id="SSF53850">
    <property type="entry name" value="Periplasmic binding protein-like II"/>
    <property type="match status" value="1"/>
</dbReference>
<evidence type="ECO:0000256" key="1">
    <source>
        <dbReference type="ARBA" id="ARBA00004418"/>
    </source>
</evidence>
<dbReference type="Pfam" id="PF13416">
    <property type="entry name" value="SBP_bac_8"/>
    <property type="match status" value="1"/>
</dbReference>
<dbReference type="AlphaFoldDB" id="A0A419R3Y0"/>
<dbReference type="Proteomes" id="UP000284322">
    <property type="component" value="Unassembled WGS sequence"/>
</dbReference>
<gene>
    <name evidence="3" type="ORF">D6858_04995</name>
</gene>
<protein>
    <submittedName>
        <fullName evidence="3">Carbohydrate ABC transporter substrate-binding protein</fullName>
    </submittedName>
</protein>
<comment type="subcellular location">
    <subcellularLocation>
        <location evidence="1">Periplasm</location>
    </subcellularLocation>
</comment>
<evidence type="ECO:0000256" key="2">
    <source>
        <dbReference type="ARBA" id="ARBA00008520"/>
    </source>
</evidence>
<dbReference type="GO" id="GO:0042597">
    <property type="term" value="C:periplasmic space"/>
    <property type="evidence" value="ECO:0007669"/>
    <property type="project" value="UniProtKB-SubCell"/>
</dbReference>
<dbReference type="RefSeq" id="WP_120107722.1">
    <property type="nucleotide sequence ID" value="NZ_RAHJ01000014.1"/>
</dbReference>
<dbReference type="InterPro" id="IPR050490">
    <property type="entry name" value="Bact_solute-bd_prot1"/>
</dbReference>
<accession>A0A419R3Y0</accession>
<dbReference type="EMBL" id="RAHJ01000014">
    <property type="protein sequence ID" value="RJX69237.1"/>
    <property type="molecule type" value="Genomic_DNA"/>
</dbReference>
<dbReference type="InterPro" id="IPR006059">
    <property type="entry name" value="SBP"/>
</dbReference>
<dbReference type="Gene3D" id="3.40.190.10">
    <property type="entry name" value="Periplasmic binding protein-like II"/>
    <property type="match status" value="1"/>
</dbReference>
<proteinExistence type="inferred from homology"/>
<evidence type="ECO:0000313" key="3">
    <source>
        <dbReference type="EMBL" id="RJX69237.1"/>
    </source>
</evidence>
<evidence type="ECO:0000313" key="4">
    <source>
        <dbReference type="Proteomes" id="UP000284322"/>
    </source>
</evidence>
<comment type="caution">
    <text evidence="3">The sequence shown here is derived from an EMBL/GenBank/DDBJ whole genome shotgun (WGS) entry which is preliminary data.</text>
</comment>
<dbReference type="OrthoDB" id="9811622at2"/>
<keyword evidence="4" id="KW-1185">Reference proteome</keyword>
<reference evidence="3 4" key="1">
    <citation type="submission" date="2018-09" db="EMBL/GenBank/DDBJ databases">
        <title>Altererythrobacter sp.Ery1 and Ery12, the genome sequencing of novel strains in genus Alterythrobacter.</title>
        <authorList>
            <person name="Cheng H."/>
            <person name="Wu Y.-H."/>
            <person name="Fang C."/>
            <person name="Xu X.-W."/>
        </authorList>
    </citation>
    <scope>NUCLEOTIDE SEQUENCE [LARGE SCALE GENOMIC DNA]</scope>
    <source>
        <strain evidence="3 4">Ery12</strain>
    </source>
</reference>
<dbReference type="PANTHER" id="PTHR43649">
    <property type="entry name" value="ARABINOSE-BINDING PROTEIN-RELATED"/>
    <property type="match status" value="1"/>
</dbReference>